<dbReference type="AlphaFoldDB" id="A0A2T3GB18"/>
<dbReference type="Gene3D" id="2.40.128.20">
    <property type="match status" value="1"/>
</dbReference>
<feature type="region of interest" description="Disordered" evidence="6">
    <location>
        <begin position="181"/>
        <end position="208"/>
    </location>
</feature>
<reference evidence="9 10" key="2">
    <citation type="submission" date="2018-03" db="EMBL/GenBank/DDBJ databases">
        <title>The comparative genomics of Bifidobacterium callitrichos reflects dietary carbohydrate utilization within the common marmoset gut.</title>
        <authorList>
            <person name="Rani A."/>
        </authorList>
    </citation>
    <scope>NUCLEOTIDE SEQUENCE [LARGE SCALE GENOMIC DNA]</scope>
    <source>
        <strain evidence="9 10">UMA51805</strain>
    </source>
</reference>
<comment type="subcellular location">
    <subcellularLocation>
        <location evidence="1">Cell envelope</location>
    </subcellularLocation>
</comment>
<dbReference type="Proteomes" id="UP000240228">
    <property type="component" value="Unassembled WGS sequence"/>
</dbReference>
<evidence type="ECO:0000259" key="8">
    <source>
        <dbReference type="Pfam" id="PF09223"/>
    </source>
</evidence>
<organism evidence="9 10">
    <name type="scientific">Bifidobacterium callitrichos</name>
    <dbReference type="NCBI Taxonomy" id="762209"/>
    <lineage>
        <taxon>Bacteria</taxon>
        <taxon>Bacillati</taxon>
        <taxon>Actinomycetota</taxon>
        <taxon>Actinomycetes</taxon>
        <taxon>Bifidobacteriales</taxon>
        <taxon>Bifidobacteriaceae</taxon>
        <taxon>Bifidobacterium</taxon>
    </lineage>
</organism>
<feature type="compositionally biased region" description="Polar residues" evidence="6">
    <location>
        <begin position="1"/>
        <end position="11"/>
    </location>
</feature>
<dbReference type="SUPFAM" id="SSF53807">
    <property type="entry name" value="Helical backbone' metal receptor"/>
    <property type="match status" value="1"/>
</dbReference>
<feature type="transmembrane region" description="Helical" evidence="7">
    <location>
        <begin position="41"/>
        <end position="62"/>
    </location>
</feature>
<feature type="compositionally biased region" description="Basic and acidic residues" evidence="6">
    <location>
        <begin position="181"/>
        <end position="196"/>
    </location>
</feature>
<proteinExistence type="predicted"/>
<feature type="domain" description="ZinT" evidence="8">
    <location>
        <begin position="379"/>
        <end position="555"/>
    </location>
</feature>
<feature type="compositionally biased region" description="Low complexity" evidence="6">
    <location>
        <begin position="12"/>
        <end position="26"/>
    </location>
</feature>
<reference evidence="10" key="1">
    <citation type="submission" date="2017-09" db="EMBL/GenBank/DDBJ databases">
        <authorList>
            <person name="Sela D.A."/>
            <person name="Albert K."/>
        </authorList>
    </citation>
    <scope>NUCLEOTIDE SEQUENCE [LARGE SCALE GENOMIC DNA]</scope>
    <source>
        <strain evidence="10">UMA51805</strain>
    </source>
</reference>
<dbReference type="InterPro" id="IPR006127">
    <property type="entry name" value="ZnuA-like"/>
</dbReference>
<dbReference type="RefSeq" id="WP_107043860.1">
    <property type="nucleotide sequence ID" value="NZ_NWTX01000005.1"/>
</dbReference>
<protein>
    <submittedName>
        <fullName evidence="9">ABC transporter substrate-binding protein</fullName>
    </submittedName>
</protein>
<evidence type="ECO:0000256" key="6">
    <source>
        <dbReference type="SAM" id="MobiDB-lite"/>
    </source>
</evidence>
<dbReference type="InterPro" id="IPR050492">
    <property type="entry name" value="Bact_metal-bind_prot9"/>
</dbReference>
<dbReference type="EMBL" id="NWTX01000005">
    <property type="protein sequence ID" value="PST46672.1"/>
    <property type="molecule type" value="Genomic_DNA"/>
</dbReference>
<keyword evidence="7" id="KW-0472">Membrane</keyword>
<dbReference type="GO" id="GO:0030001">
    <property type="term" value="P:metal ion transport"/>
    <property type="evidence" value="ECO:0007669"/>
    <property type="project" value="InterPro"/>
</dbReference>
<dbReference type="PANTHER" id="PTHR42953:SF1">
    <property type="entry name" value="METAL-BINDING PROTEIN HI_0362-RELATED"/>
    <property type="match status" value="1"/>
</dbReference>
<keyword evidence="3" id="KW-0479">Metal-binding</keyword>
<gene>
    <name evidence="9" type="ORF">CPA40_04385</name>
</gene>
<evidence type="ECO:0000256" key="2">
    <source>
        <dbReference type="ARBA" id="ARBA00022448"/>
    </source>
</evidence>
<evidence type="ECO:0000313" key="9">
    <source>
        <dbReference type="EMBL" id="PST46672.1"/>
    </source>
</evidence>
<dbReference type="GO" id="GO:0030313">
    <property type="term" value="C:cell envelope"/>
    <property type="evidence" value="ECO:0007669"/>
    <property type="project" value="UniProtKB-SubCell"/>
</dbReference>
<dbReference type="InterPro" id="IPR015304">
    <property type="entry name" value="ZinT_dom"/>
</dbReference>
<keyword evidence="7" id="KW-0812">Transmembrane</keyword>
<keyword evidence="2" id="KW-0813">Transport</keyword>
<dbReference type="SUPFAM" id="SSF50814">
    <property type="entry name" value="Lipocalins"/>
    <property type="match status" value="1"/>
</dbReference>
<dbReference type="PANTHER" id="PTHR42953">
    <property type="entry name" value="HIGH-AFFINITY ZINC UPTAKE SYSTEM PROTEIN ZNUA-RELATED"/>
    <property type="match status" value="1"/>
</dbReference>
<dbReference type="InterPro" id="IPR012674">
    <property type="entry name" value="Calycin"/>
</dbReference>
<evidence type="ECO:0000313" key="10">
    <source>
        <dbReference type="Proteomes" id="UP000240228"/>
    </source>
</evidence>
<dbReference type="Pfam" id="PF09223">
    <property type="entry name" value="ZinT"/>
    <property type="match status" value="1"/>
</dbReference>
<sequence length="555" mass="59695">MTDQNTSQPGPNTNHNTNHNIQTDTTPTVDGTARRNGTVNVIVAFIVGALLAGLIAGAVAFLRPNEASSNGAGGNATAASAGAKDSCDTTFTVVASVNQWGSLAQQLGGSCAEVTSLINSTSADPHDYEATAADLAKLAKADVVVLNGAGYDGWAEKAQLDKNRQRIVNVGDLMGITATEEHSHEHEEGGEGEEGHHHHHHGSTNPHVWFSPEAVLKAAEAINDAYVAEAGENSKTAATVQRHFNEWNGEYADFVALVNKGRAAGVERNYVATESIISYLLDYIGATDKTPETYTNAMNSEAEPSAADLKSAMDIVAGDDVDILVVNPQEMGGFAKKLNEAAISSNKTIISATEQLPENQKTLLGWLTLIAKQALATDTTNGFFLTQDVKDRTLSDYEGEWQSVYPFLKDGTLDTVMEAKAKKGDMTAEEYKQYYDTGYKTDVEKIVITGNQMSFTRGGKTATATYKYDGFRILDYEKGNRGVRFLFTATGDVPEGAPKVVQFSDHGIAPGKSAHFHIFMGDSSQEETLKEMDNWPTYYPASMSGKEIVTEILAH</sequence>
<feature type="region of interest" description="Disordered" evidence="6">
    <location>
        <begin position="1"/>
        <end position="33"/>
    </location>
</feature>
<accession>A0A2T3GB18</accession>
<evidence type="ECO:0000256" key="5">
    <source>
        <dbReference type="ARBA" id="ARBA00022833"/>
    </source>
</evidence>
<dbReference type="Pfam" id="PF01297">
    <property type="entry name" value="ZnuA"/>
    <property type="match status" value="1"/>
</dbReference>
<keyword evidence="4" id="KW-0732">Signal</keyword>
<dbReference type="Gene3D" id="3.40.50.1980">
    <property type="entry name" value="Nitrogenase molybdenum iron protein domain"/>
    <property type="match status" value="1"/>
</dbReference>
<evidence type="ECO:0000256" key="4">
    <source>
        <dbReference type="ARBA" id="ARBA00022729"/>
    </source>
</evidence>
<keyword evidence="10" id="KW-1185">Reference proteome</keyword>
<evidence type="ECO:0000256" key="1">
    <source>
        <dbReference type="ARBA" id="ARBA00004196"/>
    </source>
</evidence>
<comment type="caution">
    <text evidence="9">The sequence shown here is derived from an EMBL/GenBank/DDBJ whole genome shotgun (WGS) entry which is preliminary data.</text>
</comment>
<name>A0A2T3GB18_9BIFI</name>
<evidence type="ECO:0000256" key="7">
    <source>
        <dbReference type="SAM" id="Phobius"/>
    </source>
</evidence>
<dbReference type="GO" id="GO:0008270">
    <property type="term" value="F:zinc ion binding"/>
    <property type="evidence" value="ECO:0007669"/>
    <property type="project" value="InterPro"/>
</dbReference>
<evidence type="ECO:0000256" key="3">
    <source>
        <dbReference type="ARBA" id="ARBA00022723"/>
    </source>
</evidence>
<keyword evidence="7" id="KW-1133">Transmembrane helix</keyword>
<keyword evidence="5" id="KW-0862">Zinc</keyword>